<dbReference type="AlphaFoldDB" id="A0A016SG19"/>
<feature type="transmembrane region" description="Helical" evidence="1">
    <location>
        <begin position="66"/>
        <end position="92"/>
    </location>
</feature>
<evidence type="ECO:0000256" key="1">
    <source>
        <dbReference type="SAM" id="Phobius"/>
    </source>
</evidence>
<sequence length="178" mass="19650">MKLLLVAGASAVVTFIFASVSFFTREWVTATFDQVGIHLAQSVGIFPWWCISDETCSQFWNNAGGWGIACFLAMLFAVVWQLGALVELILALGHSRILIILADNHGPLWRFELGSAKLHRQILDCAYRETAESSGYSIRYRIAAFGAKAVAIVDLVRRVDADAVTCVEFSELQSLKCT</sequence>
<reference evidence="3" key="1">
    <citation type="journal article" date="2015" name="Nat. Genet.">
        <title>The genome and transcriptome of the zoonotic hookworm Ancylostoma ceylanicum identify infection-specific gene families.</title>
        <authorList>
            <person name="Schwarz E.M."/>
            <person name="Hu Y."/>
            <person name="Antoshechkin I."/>
            <person name="Miller M.M."/>
            <person name="Sternberg P.W."/>
            <person name="Aroian R.V."/>
        </authorList>
    </citation>
    <scope>NUCLEOTIDE SEQUENCE</scope>
    <source>
        <strain evidence="3">HY135</strain>
    </source>
</reference>
<organism evidence="2 3">
    <name type="scientific">Ancylostoma ceylanicum</name>
    <dbReference type="NCBI Taxonomy" id="53326"/>
    <lineage>
        <taxon>Eukaryota</taxon>
        <taxon>Metazoa</taxon>
        <taxon>Ecdysozoa</taxon>
        <taxon>Nematoda</taxon>
        <taxon>Chromadorea</taxon>
        <taxon>Rhabditida</taxon>
        <taxon>Rhabditina</taxon>
        <taxon>Rhabditomorpha</taxon>
        <taxon>Strongyloidea</taxon>
        <taxon>Ancylostomatidae</taxon>
        <taxon>Ancylostomatinae</taxon>
        <taxon>Ancylostoma</taxon>
    </lineage>
</organism>
<proteinExistence type="predicted"/>
<dbReference type="Proteomes" id="UP000024635">
    <property type="component" value="Unassembled WGS sequence"/>
</dbReference>
<name>A0A016SG19_9BILA</name>
<protein>
    <submittedName>
        <fullName evidence="2">Uncharacterized protein</fullName>
    </submittedName>
</protein>
<keyword evidence="1" id="KW-1133">Transmembrane helix</keyword>
<dbReference type="OrthoDB" id="5857545at2759"/>
<accession>A0A016SG19</accession>
<evidence type="ECO:0000313" key="2">
    <source>
        <dbReference type="EMBL" id="EYB89648.1"/>
    </source>
</evidence>
<keyword evidence="1" id="KW-0472">Membrane</keyword>
<dbReference type="EMBL" id="JARK01001565">
    <property type="protein sequence ID" value="EYB89648.1"/>
    <property type="molecule type" value="Genomic_DNA"/>
</dbReference>
<keyword evidence="1" id="KW-0812">Transmembrane</keyword>
<comment type="caution">
    <text evidence="2">The sequence shown here is derived from an EMBL/GenBank/DDBJ whole genome shotgun (WGS) entry which is preliminary data.</text>
</comment>
<gene>
    <name evidence="2" type="primary">Acey_s0229.g2912</name>
    <name evidence="2" type="ORF">Y032_0229g2912</name>
</gene>
<evidence type="ECO:0000313" key="3">
    <source>
        <dbReference type="Proteomes" id="UP000024635"/>
    </source>
</evidence>
<keyword evidence="3" id="KW-1185">Reference proteome</keyword>